<dbReference type="InterPro" id="IPR004843">
    <property type="entry name" value="Calcineurin-like_PHP"/>
</dbReference>
<dbReference type="Pfam" id="PF02872">
    <property type="entry name" value="5_nucleotid_C"/>
    <property type="match status" value="1"/>
</dbReference>
<keyword evidence="1" id="KW-0732">Signal</keyword>
<dbReference type="InterPro" id="IPR036907">
    <property type="entry name" value="5'-Nucleotdase_C_sf"/>
</dbReference>
<dbReference type="GO" id="GO:0030288">
    <property type="term" value="C:outer membrane-bounded periplasmic space"/>
    <property type="evidence" value="ECO:0007669"/>
    <property type="project" value="TreeGrafter"/>
</dbReference>
<dbReference type="PANTHER" id="PTHR11575">
    <property type="entry name" value="5'-NUCLEOTIDASE-RELATED"/>
    <property type="match status" value="1"/>
</dbReference>
<dbReference type="SUPFAM" id="SSF56300">
    <property type="entry name" value="Metallo-dependent phosphatases"/>
    <property type="match status" value="1"/>
</dbReference>
<dbReference type="InterPro" id="IPR008334">
    <property type="entry name" value="5'-Nucleotdase_C"/>
</dbReference>
<dbReference type="PANTHER" id="PTHR11575:SF23">
    <property type="entry name" value="5-NUCLEOTIDASE FAMILY PROTEIN"/>
    <property type="match status" value="1"/>
</dbReference>
<dbReference type="AlphaFoldDB" id="A0A838CXI8"/>
<proteinExistence type="inferred from homology"/>
<evidence type="ECO:0000313" key="5">
    <source>
        <dbReference type="EMBL" id="MBA2176641.1"/>
    </source>
</evidence>
<keyword evidence="2" id="KW-0378">Hydrolase</keyword>
<dbReference type="InterPro" id="IPR006179">
    <property type="entry name" value="5_nucleotidase/apyrase"/>
</dbReference>
<dbReference type="GO" id="GO:0009166">
    <property type="term" value="P:nucleotide catabolic process"/>
    <property type="evidence" value="ECO:0007669"/>
    <property type="project" value="InterPro"/>
</dbReference>
<feature type="domain" description="5'-Nucleotidase C-terminal" evidence="4">
    <location>
        <begin position="276"/>
        <end position="417"/>
    </location>
</feature>
<evidence type="ECO:0000313" key="6">
    <source>
        <dbReference type="Proteomes" id="UP000571017"/>
    </source>
</evidence>
<accession>A0A838CXI8</accession>
<gene>
    <name evidence="5" type="ORF">H0266_17270</name>
</gene>
<dbReference type="Gene3D" id="3.90.780.10">
    <property type="entry name" value="5'-Nucleotidase, C-terminal domain"/>
    <property type="match status" value="1"/>
</dbReference>
<dbReference type="SUPFAM" id="SSF55816">
    <property type="entry name" value="5'-nucleotidase (syn. UDP-sugar hydrolase), C-terminal domain"/>
    <property type="match status" value="1"/>
</dbReference>
<evidence type="ECO:0000256" key="2">
    <source>
        <dbReference type="RuleBase" id="RU362119"/>
    </source>
</evidence>
<dbReference type="Pfam" id="PF00149">
    <property type="entry name" value="Metallophos"/>
    <property type="match status" value="1"/>
</dbReference>
<keyword evidence="2" id="KW-0547">Nucleotide-binding</keyword>
<dbReference type="GO" id="GO:0008253">
    <property type="term" value="F:5'-nucleotidase activity"/>
    <property type="evidence" value="ECO:0007669"/>
    <property type="project" value="TreeGrafter"/>
</dbReference>
<comment type="caution">
    <text evidence="5">The sequence shown here is derived from an EMBL/GenBank/DDBJ whole genome shotgun (WGS) entry which is preliminary data.</text>
</comment>
<feature type="domain" description="Calcineurin-like phosphoesterase" evidence="3">
    <location>
        <begin position="3"/>
        <end position="195"/>
    </location>
</feature>
<sequence>MKLTILHTNDIHSNYENFAKAVTVIKQHKQEQTLLLEGGDFADFKSIELQGTRGLAAIEMLEHVGYDALTIGNNETFNGVDTLQHMASQSRVPFIGNNLLRSDQTPVEGVVSSTIIEKQGLRILVTGSSPDLGGFNEGLGIHVDDYKKALQRELEFHEGAYDVCIVLSHVGTEADAELAEAFEEVDVIISAHDHQLFDKARLENGTIHNSAGNYAEHVGVVEVEYKDGQLELIDSKMLPTNQAEPDQTIQSILATNKVKAIENLRQPLYDLYRPLWHDVIEENPLTNLIADGLKEMLDCDFGLINSGIVSAGLFDFVSKKKLIEVSPSPLNPTTFEVKGKDVKKALEDSLDAQVCLADGRGPGFRGKYAGRLHVSGATVSHDGERITEFTIDGQPVDDETWYTVGSSDYLHRGSGYPSLANSRNEKYRPEEIRDVIEMYAKDEAHVERAFEKRWSKEALAHQR</sequence>
<keyword evidence="6" id="KW-1185">Reference proteome</keyword>
<dbReference type="Gene3D" id="3.60.21.10">
    <property type="match status" value="1"/>
</dbReference>
<dbReference type="RefSeq" id="WP_181473699.1">
    <property type="nucleotide sequence ID" value="NZ_JACEFG010000004.1"/>
</dbReference>
<dbReference type="Proteomes" id="UP000571017">
    <property type="component" value="Unassembled WGS sequence"/>
</dbReference>
<evidence type="ECO:0000259" key="4">
    <source>
        <dbReference type="Pfam" id="PF02872"/>
    </source>
</evidence>
<dbReference type="InterPro" id="IPR029052">
    <property type="entry name" value="Metallo-depent_PP-like"/>
</dbReference>
<organism evidence="5 6">
    <name type="scientific">Halobacillus locisalis</name>
    <dbReference type="NCBI Taxonomy" id="220753"/>
    <lineage>
        <taxon>Bacteria</taxon>
        <taxon>Bacillati</taxon>
        <taxon>Bacillota</taxon>
        <taxon>Bacilli</taxon>
        <taxon>Bacillales</taxon>
        <taxon>Bacillaceae</taxon>
        <taxon>Halobacillus</taxon>
    </lineage>
</organism>
<name>A0A838CXI8_9BACI</name>
<reference evidence="5 6" key="1">
    <citation type="journal article" date="2004" name="Extremophiles">
        <title>Halobacillus locisalis sp. nov., a halophilic bacterium isolated from a marine solar saltern of the Yellow Sea in Korea.</title>
        <authorList>
            <person name="Yoon J.H."/>
            <person name="Kang K.H."/>
            <person name="Oh T.K."/>
            <person name="Park Y.H."/>
        </authorList>
    </citation>
    <scope>NUCLEOTIDE SEQUENCE [LARGE SCALE GENOMIC DNA]</scope>
    <source>
        <strain evidence="5 6">KCTC 3788</strain>
    </source>
</reference>
<dbReference type="GO" id="GO:0008768">
    <property type="term" value="F:UDP-sugar diphosphatase activity"/>
    <property type="evidence" value="ECO:0007669"/>
    <property type="project" value="TreeGrafter"/>
</dbReference>
<evidence type="ECO:0000259" key="3">
    <source>
        <dbReference type="Pfam" id="PF00149"/>
    </source>
</evidence>
<dbReference type="EMBL" id="JACEFG010000004">
    <property type="protein sequence ID" value="MBA2176641.1"/>
    <property type="molecule type" value="Genomic_DNA"/>
</dbReference>
<dbReference type="PRINTS" id="PR01607">
    <property type="entry name" value="APYRASEFAMLY"/>
</dbReference>
<evidence type="ECO:0000256" key="1">
    <source>
        <dbReference type="ARBA" id="ARBA00022729"/>
    </source>
</evidence>
<dbReference type="GO" id="GO:0000166">
    <property type="term" value="F:nucleotide binding"/>
    <property type="evidence" value="ECO:0007669"/>
    <property type="project" value="UniProtKB-KW"/>
</dbReference>
<protein>
    <submittedName>
        <fullName evidence="5">Bifunctional metallophosphatase/5'-nucleotidase</fullName>
    </submittedName>
</protein>
<comment type="similarity">
    <text evidence="2">Belongs to the 5'-nucleotidase family.</text>
</comment>